<reference evidence="1 4" key="1">
    <citation type="submission" date="2015-06" db="EMBL/GenBank/DDBJ databases">
        <title>Genome sequence of Pseudoalteromonas carrageenovora.</title>
        <authorList>
            <person name="Xie B.-B."/>
            <person name="Rong J.-C."/>
            <person name="Qin Q.-L."/>
            <person name="Zhang Y.-Z."/>
        </authorList>
    </citation>
    <scope>NUCLEOTIDE SEQUENCE [LARGE SCALE GENOMIC DNA]</scope>
    <source>
        <strain evidence="1 4">IAM 12662</strain>
    </source>
</reference>
<evidence type="ECO:0000313" key="3">
    <source>
        <dbReference type="Proteomes" id="UP000238288"/>
    </source>
</evidence>
<dbReference type="AlphaFoldDB" id="A0A2K4X7G4"/>
<sequence length="176" mass="19809">MPYVQYALILISTMLFSVKLYAQQEMMDHSHMPIAVPNNALIPALSLTLLKDSMSGYNLVLNTQRYDLSVPPADTMSMQQMMSATTNPSSGFLQGHAHLYINGVKIQRIYGHALHLPANLFKSGINTVSVTLNNHGHMYWTAKGKKIVATLYVNDQTKEFITYRFESFPSKVENTH</sequence>
<name>A0A2K4X7G4_PSEVC</name>
<keyword evidence="4" id="KW-1185">Reference proteome</keyword>
<dbReference type="EMBL" id="AQGW01000018">
    <property type="protein sequence ID" value="MBE0382446.1"/>
    <property type="molecule type" value="Genomic_DNA"/>
</dbReference>
<dbReference type="Proteomes" id="UP000238288">
    <property type="component" value="Chromosome PCAR9a"/>
</dbReference>
<dbReference type="RefSeq" id="WP_104642215.1">
    <property type="nucleotide sequence ID" value="NZ_AQGW01000018.1"/>
</dbReference>
<proteinExistence type="predicted"/>
<gene>
    <name evidence="2" type="ORF">PCAR9_A20668</name>
    <name evidence="1" type="ORF">PCARR_a0773</name>
</gene>
<evidence type="ECO:0008006" key="5">
    <source>
        <dbReference type="Google" id="ProtNLM"/>
    </source>
</evidence>
<organism evidence="2 3">
    <name type="scientific">Pseudoalteromonas carrageenovora IAM 12662</name>
    <dbReference type="NCBI Taxonomy" id="1314868"/>
    <lineage>
        <taxon>Bacteria</taxon>
        <taxon>Pseudomonadati</taxon>
        <taxon>Pseudomonadota</taxon>
        <taxon>Gammaproteobacteria</taxon>
        <taxon>Alteromonadales</taxon>
        <taxon>Pseudoalteromonadaceae</taxon>
        <taxon>Pseudoalteromonas</taxon>
    </lineage>
</organism>
<accession>A0A2K4X7G4</accession>
<evidence type="ECO:0000313" key="1">
    <source>
        <dbReference type="EMBL" id="MBE0382446.1"/>
    </source>
</evidence>
<dbReference type="Proteomes" id="UP000615003">
    <property type="component" value="Unassembled WGS sequence"/>
</dbReference>
<evidence type="ECO:0000313" key="4">
    <source>
        <dbReference type="Proteomes" id="UP000615003"/>
    </source>
</evidence>
<dbReference type="EMBL" id="LT965928">
    <property type="protein sequence ID" value="SOU40233.1"/>
    <property type="molecule type" value="Genomic_DNA"/>
</dbReference>
<reference evidence="2 3" key="2">
    <citation type="submission" date="2017-11" db="EMBL/GenBank/DDBJ databases">
        <authorList>
            <person name="Han C.G."/>
        </authorList>
    </citation>
    <scope>NUCLEOTIDE SEQUENCE [LARGE SCALE GENOMIC DNA]</scope>
    <source>
        <strain evidence="3">ATCC 43555</strain>
        <strain evidence="2">ATCC43555</strain>
    </source>
</reference>
<protein>
    <recommendedName>
        <fullName evidence="5">Orphan protein</fullName>
    </recommendedName>
</protein>
<evidence type="ECO:0000313" key="2">
    <source>
        <dbReference type="EMBL" id="SOU40233.1"/>
    </source>
</evidence>
<dbReference type="GeneID" id="93662871"/>
<dbReference type="OrthoDB" id="6385276at2"/>